<gene>
    <name evidence="6" type="primary">dmlR_12</name>
    <name evidence="6" type="ORF">LMG32289_02224</name>
</gene>
<keyword evidence="3" id="KW-0238">DNA-binding</keyword>
<dbReference type="InterPro" id="IPR058163">
    <property type="entry name" value="LysR-type_TF_proteobact-type"/>
</dbReference>
<comment type="similarity">
    <text evidence="1">Belongs to the LysR transcriptional regulatory family.</text>
</comment>
<dbReference type="Gene3D" id="1.10.10.10">
    <property type="entry name" value="Winged helix-like DNA-binding domain superfamily/Winged helix DNA-binding domain"/>
    <property type="match status" value="1"/>
</dbReference>
<dbReference type="EMBL" id="CAJZAG010000004">
    <property type="protein sequence ID" value="CAG9171007.1"/>
    <property type="molecule type" value="Genomic_DNA"/>
</dbReference>
<keyword evidence="4" id="KW-0804">Transcription</keyword>
<evidence type="ECO:0000313" key="6">
    <source>
        <dbReference type="EMBL" id="CAG9171007.1"/>
    </source>
</evidence>
<evidence type="ECO:0000313" key="7">
    <source>
        <dbReference type="Proteomes" id="UP000706525"/>
    </source>
</evidence>
<comment type="caution">
    <text evidence="6">The sequence shown here is derived from an EMBL/GenBank/DDBJ whole genome shotgun (WGS) entry which is preliminary data.</text>
</comment>
<keyword evidence="7" id="KW-1185">Reference proteome</keyword>
<dbReference type="Gene3D" id="3.40.190.290">
    <property type="match status" value="1"/>
</dbReference>
<dbReference type="SUPFAM" id="SSF53850">
    <property type="entry name" value="Periplasmic binding protein-like II"/>
    <property type="match status" value="1"/>
</dbReference>
<evidence type="ECO:0000256" key="1">
    <source>
        <dbReference type="ARBA" id="ARBA00009437"/>
    </source>
</evidence>
<dbReference type="InterPro" id="IPR036390">
    <property type="entry name" value="WH_DNA-bd_sf"/>
</dbReference>
<name>A0ABM8WU44_9BURK</name>
<dbReference type="PANTHER" id="PTHR30537:SF31">
    <property type="entry name" value="TRANSCRIPTIONAL REGULATOR, LYSR FAMILY"/>
    <property type="match status" value="1"/>
</dbReference>
<dbReference type="InterPro" id="IPR036388">
    <property type="entry name" value="WH-like_DNA-bd_sf"/>
</dbReference>
<dbReference type="Proteomes" id="UP000706525">
    <property type="component" value="Unassembled WGS sequence"/>
</dbReference>
<dbReference type="Pfam" id="PF00126">
    <property type="entry name" value="HTH_1"/>
    <property type="match status" value="1"/>
</dbReference>
<dbReference type="InterPro" id="IPR005119">
    <property type="entry name" value="LysR_subst-bd"/>
</dbReference>
<protein>
    <submittedName>
        <fullName evidence="6">HTH-type transcriptional regulator DmlR</fullName>
    </submittedName>
</protein>
<reference evidence="6 7" key="1">
    <citation type="submission" date="2021-08" db="EMBL/GenBank/DDBJ databases">
        <authorList>
            <person name="Peeters C."/>
        </authorList>
    </citation>
    <scope>NUCLEOTIDE SEQUENCE [LARGE SCALE GENOMIC DNA]</scope>
    <source>
        <strain evidence="6 7">LMG 32289</strain>
    </source>
</reference>
<feature type="domain" description="HTH lysR-type" evidence="5">
    <location>
        <begin position="5"/>
        <end position="62"/>
    </location>
</feature>
<evidence type="ECO:0000256" key="2">
    <source>
        <dbReference type="ARBA" id="ARBA00023015"/>
    </source>
</evidence>
<keyword evidence="2" id="KW-0805">Transcription regulation</keyword>
<evidence type="ECO:0000256" key="4">
    <source>
        <dbReference type="ARBA" id="ARBA00023163"/>
    </source>
</evidence>
<dbReference type="CDD" id="cd08422">
    <property type="entry name" value="PBP2_CrgA_like"/>
    <property type="match status" value="1"/>
</dbReference>
<dbReference type="SUPFAM" id="SSF46785">
    <property type="entry name" value="Winged helix' DNA-binding domain"/>
    <property type="match status" value="1"/>
</dbReference>
<organism evidence="6 7">
    <name type="scientific">Cupriavidus pampae</name>
    <dbReference type="NCBI Taxonomy" id="659251"/>
    <lineage>
        <taxon>Bacteria</taxon>
        <taxon>Pseudomonadati</taxon>
        <taxon>Pseudomonadota</taxon>
        <taxon>Betaproteobacteria</taxon>
        <taxon>Burkholderiales</taxon>
        <taxon>Burkholderiaceae</taxon>
        <taxon>Cupriavidus</taxon>
    </lineage>
</organism>
<evidence type="ECO:0000259" key="5">
    <source>
        <dbReference type="PROSITE" id="PS50931"/>
    </source>
</evidence>
<accession>A0ABM8WU44</accession>
<dbReference type="PANTHER" id="PTHR30537">
    <property type="entry name" value="HTH-TYPE TRANSCRIPTIONAL REGULATOR"/>
    <property type="match status" value="1"/>
</dbReference>
<dbReference type="PROSITE" id="PS50931">
    <property type="entry name" value="HTH_LYSR"/>
    <property type="match status" value="1"/>
</dbReference>
<evidence type="ECO:0000256" key="3">
    <source>
        <dbReference type="ARBA" id="ARBA00023125"/>
    </source>
</evidence>
<sequence length="312" mass="34359">MKFSMDLNLIQSFVEVVDAGTLAEAGRRRGVTRSQISRQLAQLETQAGAQLLRRTTRRLETTEAGQSLYEHGVRMLQEAVAAQAEIDSLGKTLRGHVRVSVPTGLGDAYIAPLLLDFAALHPGISLRVFFANRVTDLIADEIDVALRITSNPPLDVVAREVCATPWRLFASPSYLAGIAPLTTPADLTQCHFLCPPYASRRFRLILEREGERATIDISPHLQSEHFRFLLRATQAGHGVGLLPAYAGWEDMKAGSLVPVLPEWEPEGLGRKLHIITTPNLHPSMATQALISYLRDEIPKLEVFSVRAKGSDL</sequence>
<proteinExistence type="inferred from homology"/>
<dbReference type="Pfam" id="PF03466">
    <property type="entry name" value="LysR_substrate"/>
    <property type="match status" value="1"/>
</dbReference>
<dbReference type="InterPro" id="IPR000847">
    <property type="entry name" value="LysR_HTH_N"/>
</dbReference>